<dbReference type="Gramene" id="ONI23143">
    <property type="protein sequence ID" value="ONI23143"/>
    <property type="gene ID" value="PRUPE_2G171900"/>
</dbReference>
<dbReference type="Proteomes" id="UP000006882">
    <property type="component" value="Chromosome G2"/>
</dbReference>
<organism evidence="1 2">
    <name type="scientific">Prunus persica</name>
    <name type="common">Peach</name>
    <name type="synonym">Amygdalus persica</name>
    <dbReference type="NCBI Taxonomy" id="3760"/>
    <lineage>
        <taxon>Eukaryota</taxon>
        <taxon>Viridiplantae</taxon>
        <taxon>Streptophyta</taxon>
        <taxon>Embryophyta</taxon>
        <taxon>Tracheophyta</taxon>
        <taxon>Spermatophyta</taxon>
        <taxon>Magnoliopsida</taxon>
        <taxon>eudicotyledons</taxon>
        <taxon>Gunneridae</taxon>
        <taxon>Pentapetalae</taxon>
        <taxon>rosids</taxon>
        <taxon>fabids</taxon>
        <taxon>Rosales</taxon>
        <taxon>Rosaceae</taxon>
        <taxon>Amygdaloideae</taxon>
        <taxon>Amygdaleae</taxon>
        <taxon>Prunus</taxon>
    </lineage>
</organism>
<sequence>MYRLPIFSSLFFPLELFRRELFFKDHAFVTLLEYLGFNTVFVCALSCKRLIIMLYVPSPWCNHN</sequence>
<dbReference type="AlphaFoldDB" id="A0A251QHD4"/>
<keyword evidence="2" id="KW-1185">Reference proteome</keyword>
<evidence type="ECO:0000313" key="2">
    <source>
        <dbReference type="Proteomes" id="UP000006882"/>
    </source>
</evidence>
<name>A0A251QHD4_PRUPE</name>
<protein>
    <submittedName>
        <fullName evidence="1">Uncharacterized protein</fullName>
    </submittedName>
</protein>
<reference evidence="1 2" key="1">
    <citation type="journal article" date="2013" name="Nat. Genet.">
        <title>The high-quality draft genome of peach (Prunus persica) identifies unique patterns of genetic diversity, domestication and genome evolution.</title>
        <authorList>
            <consortium name="International Peach Genome Initiative"/>
            <person name="Verde I."/>
            <person name="Abbott A.G."/>
            <person name="Scalabrin S."/>
            <person name="Jung S."/>
            <person name="Shu S."/>
            <person name="Marroni F."/>
            <person name="Zhebentyayeva T."/>
            <person name="Dettori M.T."/>
            <person name="Grimwood J."/>
            <person name="Cattonaro F."/>
            <person name="Zuccolo A."/>
            <person name="Rossini L."/>
            <person name="Jenkins J."/>
            <person name="Vendramin E."/>
            <person name="Meisel L.A."/>
            <person name="Decroocq V."/>
            <person name="Sosinski B."/>
            <person name="Prochnik S."/>
            <person name="Mitros T."/>
            <person name="Policriti A."/>
            <person name="Cipriani G."/>
            <person name="Dondini L."/>
            <person name="Ficklin S."/>
            <person name="Goodstein D.M."/>
            <person name="Xuan P."/>
            <person name="Del Fabbro C."/>
            <person name="Aramini V."/>
            <person name="Copetti D."/>
            <person name="Gonzalez S."/>
            <person name="Horner D.S."/>
            <person name="Falchi R."/>
            <person name="Lucas S."/>
            <person name="Mica E."/>
            <person name="Maldonado J."/>
            <person name="Lazzari B."/>
            <person name="Bielenberg D."/>
            <person name="Pirona R."/>
            <person name="Miculan M."/>
            <person name="Barakat A."/>
            <person name="Testolin R."/>
            <person name="Stella A."/>
            <person name="Tartarini S."/>
            <person name="Tonutti P."/>
            <person name="Arus P."/>
            <person name="Orellana A."/>
            <person name="Wells C."/>
            <person name="Main D."/>
            <person name="Vizzotto G."/>
            <person name="Silva H."/>
            <person name="Salamini F."/>
            <person name="Schmutz J."/>
            <person name="Morgante M."/>
            <person name="Rokhsar D.S."/>
        </authorList>
    </citation>
    <scope>NUCLEOTIDE SEQUENCE [LARGE SCALE GENOMIC DNA]</scope>
    <source>
        <strain evidence="2">cv. Nemared</strain>
    </source>
</reference>
<gene>
    <name evidence="1" type="ORF">PRUPE_2G171900</name>
</gene>
<dbReference type="EMBL" id="CM007652">
    <property type="protein sequence ID" value="ONI23143.1"/>
    <property type="molecule type" value="Genomic_DNA"/>
</dbReference>
<evidence type="ECO:0000313" key="1">
    <source>
        <dbReference type="EMBL" id="ONI23143.1"/>
    </source>
</evidence>
<proteinExistence type="predicted"/>
<accession>A0A251QHD4</accession>